<dbReference type="PROSITE" id="PS50106">
    <property type="entry name" value="PDZ"/>
    <property type="match status" value="2"/>
</dbReference>
<proteinExistence type="predicted"/>
<dbReference type="InterPro" id="IPR001478">
    <property type="entry name" value="PDZ"/>
</dbReference>
<dbReference type="SMART" id="SM00228">
    <property type="entry name" value="PDZ"/>
    <property type="match status" value="2"/>
</dbReference>
<dbReference type="PANTHER" id="PTHR19964">
    <property type="entry name" value="MULTIPLE PDZ DOMAIN PROTEIN"/>
    <property type="match status" value="1"/>
</dbReference>
<feature type="region of interest" description="Disordered" evidence="2">
    <location>
        <begin position="443"/>
        <end position="470"/>
    </location>
</feature>
<accession>A0ABQ8M650</accession>
<feature type="coiled-coil region" evidence="1">
    <location>
        <begin position="765"/>
        <end position="817"/>
    </location>
</feature>
<feature type="compositionally biased region" description="Polar residues" evidence="2">
    <location>
        <begin position="443"/>
        <end position="465"/>
    </location>
</feature>
<keyword evidence="1" id="KW-0175">Coiled coil</keyword>
<dbReference type="PANTHER" id="PTHR19964:SF16">
    <property type="entry name" value="SYNTAXIN-BINDING PROTEIN 4"/>
    <property type="match status" value="1"/>
</dbReference>
<organism evidence="4 5">
    <name type="scientific">Labeo rohita</name>
    <name type="common">Indian major carp</name>
    <name type="synonym">Cyprinus rohita</name>
    <dbReference type="NCBI Taxonomy" id="84645"/>
    <lineage>
        <taxon>Eukaryota</taxon>
        <taxon>Metazoa</taxon>
        <taxon>Chordata</taxon>
        <taxon>Craniata</taxon>
        <taxon>Vertebrata</taxon>
        <taxon>Euteleostomi</taxon>
        <taxon>Actinopterygii</taxon>
        <taxon>Neopterygii</taxon>
        <taxon>Teleostei</taxon>
        <taxon>Ostariophysi</taxon>
        <taxon>Cypriniformes</taxon>
        <taxon>Cyprinidae</taxon>
        <taxon>Labeoninae</taxon>
        <taxon>Labeonini</taxon>
        <taxon>Labeo</taxon>
    </lineage>
</organism>
<evidence type="ECO:0000313" key="4">
    <source>
        <dbReference type="EMBL" id="KAI2658357.1"/>
    </source>
</evidence>
<dbReference type="CDD" id="cd06692">
    <property type="entry name" value="PDZ1_GgSTXBP4-like"/>
    <property type="match status" value="1"/>
</dbReference>
<protein>
    <submittedName>
        <fullName evidence="4">Syntaxin-binding protein 4</fullName>
    </submittedName>
</protein>
<evidence type="ECO:0000259" key="3">
    <source>
        <dbReference type="PROSITE" id="PS50106"/>
    </source>
</evidence>
<dbReference type="SUPFAM" id="SSF50156">
    <property type="entry name" value="PDZ domain-like"/>
    <property type="match status" value="2"/>
</dbReference>
<feature type="compositionally biased region" description="Basic and acidic residues" evidence="2">
    <location>
        <begin position="519"/>
        <end position="528"/>
    </location>
</feature>
<dbReference type="CDD" id="cd06698">
    <property type="entry name" value="PDZ1_hSTXBP4-PDZ2_GgSTXBP4-like"/>
    <property type="match status" value="1"/>
</dbReference>
<dbReference type="Pfam" id="PF00595">
    <property type="entry name" value="PDZ"/>
    <property type="match status" value="2"/>
</dbReference>
<feature type="region of interest" description="Disordered" evidence="2">
    <location>
        <begin position="353"/>
        <end position="387"/>
    </location>
</feature>
<dbReference type="InterPro" id="IPR036034">
    <property type="entry name" value="PDZ_sf"/>
</dbReference>
<dbReference type="Proteomes" id="UP000830375">
    <property type="component" value="Unassembled WGS sequence"/>
</dbReference>
<name>A0ABQ8M650_LABRO</name>
<evidence type="ECO:0000256" key="1">
    <source>
        <dbReference type="SAM" id="Coils"/>
    </source>
</evidence>
<feature type="compositionally biased region" description="Low complexity" evidence="2">
    <location>
        <begin position="539"/>
        <end position="548"/>
    </location>
</feature>
<feature type="compositionally biased region" description="Low complexity" evidence="2">
    <location>
        <begin position="202"/>
        <end position="218"/>
    </location>
</feature>
<feature type="region of interest" description="Disordered" evidence="2">
    <location>
        <begin position="519"/>
        <end position="554"/>
    </location>
</feature>
<dbReference type="InterPro" id="IPR051342">
    <property type="entry name" value="PDZ_scaffold"/>
</dbReference>
<dbReference type="Gene3D" id="2.30.42.10">
    <property type="match status" value="2"/>
</dbReference>
<feature type="region of interest" description="Disordered" evidence="2">
    <location>
        <begin position="842"/>
        <end position="871"/>
    </location>
</feature>
<feature type="compositionally biased region" description="Polar residues" evidence="2">
    <location>
        <begin position="842"/>
        <end position="866"/>
    </location>
</feature>
<feature type="domain" description="PDZ" evidence="3">
    <location>
        <begin position="264"/>
        <end position="338"/>
    </location>
</feature>
<feature type="compositionally biased region" description="Low complexity" evidence="2">
    <location>
        <begin position="225"/>
        <end position="239"/>
    </location>
</feature>
<sequence>MQSDSHPLVPHHIPVSSLELSCLRRGRIIISCDSAERGEANHVTAGYQERLVDRLYDTPSVACGPAMALLPQVEAEHFDGLSLLYWTIMGPHGINRAVERLEFTDCKKGLGVKIIGGYREQSGEEFGIFIKRILPGGVAAQDGRLRAGDLILDVNNMNLGGVTNEKAVEVLRMASATNHMSLLIVRDDASRREFAELMEKYGSSSSTSSGSDTSASTGKITDTASSSSSSRSTSPLLLSPKDPNPVYTTACITSPPPQVCTDCMIQLICVAKGTGLGLVIRGGANRAEGPMVYVQEIIQGGDCQKDGRLKTGDQLISINKESLIGVTHEEAKTILTRTKLRPDPTVEIAFIRRRSSSGSSSGPHSPISLQPPCCTAPQLRPPGLGGANLPGGLVPKIANTPNSGSETLPSVELAKVRAATTKPNLTPVSSPESACTTVANSDASAACNPSNTCRPSKPLSSTPSSELKPEKTDQALEVLGLKPTESQVLTLRERLRLNPGGTVAYGDFETVTKELFKQASKSDSEQEVVRLTSDDLTESPSVPTPSLSDSDDLDEMERLRKDHIEALRELKRLQDKLAESESLTHKMLQELTKVKQCTMLGMPQGGALGTCAIRQSDLLQSVETQLLPPGALQRAQFASTLFCIAESFLLSSPPPTLYLLYLPLEQQVKRSSAVLCHAASLEGSDGEGGGMRLCRHFFSSALSLQCYGEEPLSIVASYCTCTLSTVAQSGTPLLQEAKSAVEESRSLRTRIHLAEAAQKQARGMEMDYEEVIHLLEAEIAEMKSQKTEQPGRGKDDLQDLKKRMSVLECQLRKSETAKKGFEVSTGKLLQFVEAVQGFLSENQSGSRGYSSPSDPKLANLSQTLPSRSGKKPSWTAAALAVEAKELTNTVRGILELDSNQPSSEQLFPFRHSLSVSHSRRHFGNKGYIRNRDIPFQSITLDAMSSVTLYVMSVHTVIRYPEGGNGDVPSV</sequence>
<feature type="domain" description="PDZ" evidence="3">
    <location>
        <begin position="100"/>
        <end position="186"/>
    </location>
</feature>
<evidence type="ECO:0000256" key="2">
    <source>
        <dbReference type="SAM" id="MobiDB-lite"/>
    </source>
</evidence>
<dbReference type="EMBL" id="JACTAM010000012">
    <property type="protein sequence ID" value="KAI2658357.1"/>
    <property type="molecule type" value="Genomic_DNA"/>
</dbReference>
<feature type="compositionally biased region" description="Low complexity" evidence="2">
    <location>
        <begin position="356"/>
        <end position="368"/>
    </location>
</feature>
<gene>
    <name evidence="4" type="ORF">H4Q32_016406</name>
</gene>
<comment type="caution">
    <text evidence="4">The sequence shown here is derived from an EMBL/GenBank/DDBJ whole genome shotgun (WGS) entry which is preliminary data.</text>
</comment>
<evidence type="ECO:0000313" key="5">
    <source>
        <dbReference type="Proteomes" id="UP000830375"/>
    </source>
</evidence>
<reference evidence="4 5" key="1">
    <citation type="submission" date="2022-01" db="EMBL/GenBank/DDBJ databases">
        <title>A high-quality chromosome-level genome assembly of rohu carp, Labeo rohita.</title>
        <authorList>
            <person name="Arick M.A. II"/>
            <person name="Hsu C.-Y."/>
            <person name="Magbanua Z."/>
            <person name="Pechanova O."/>
            <person name="Grover C."/>
            <person name="Miller E."/>
            <person name="Thrash A."/>
            <person name="Ezzel L."/>
            <person name="Alam S."/>
            <person name="Benzie J."/>
            <person name="Hamilton M."/>
            <person name="Karsi A."/>
            <person name="Lawrence M.L."/>
            <person name="Peterson D.G."/>
        </authorList>
    </citation>
    <scope>NUCLEOTIDE SEQUENCE [LARGE SCALE GENOMIC DNA]</scope>
    <source>
        <strain evidence="5">BAU-BD-2019</strain>
        <tissue evidence="4">Blood</tissue>
    </source>
</reference>
<keyword evidence="5" id="KW-1185">Reference proteome</keyword>
<feature type="region of interest" description="Disordered" evidence="2">
    <location>
        <begin position="199"/>
        <end position="241"/>
    </location>
</feature>